<dbReference type="SUPFAM" id="SSF55383">
    <property type="entry name" value="Copper amine oxidase, domain N"/>
    <property type="match status" value="1"/>
</dbReference>
<evidence type="ECO:0000259" key="1">
    <source>
        <dbReference type="Pfam" id="PF07833"/>
    </source>
</evidence>
<dbReference type="InterPro" id="IPR012854">
    <property type="entry name" value="Cu_amine_oxidase-like_N"/>
</dbReference>
<proteinExistence type="predicted"/>
<feature type="domain" description="Copper amine oxidase-like N-terminal" evidence="1">
    <location>
        <begin position="382"/>
        <end position="488"/>
    </location>
</feature>
<protein>
    <submittedName>
        <fullName evidence="2">Copper amine oxidase N-terminal domain-containing protein</fullName>
    </submittedName>
</protein>
<accession>A0A848M2Q4</accession>
<dbReference type="Proteomes" id="UP000565468">
    <property type="component" value="Unassembled WGS sequence"/>
</dbReference>
<organism evidence="2 3">
    <name type="scientific">Paenibacillus lemnae</name>
    <dbReference type="NCBI Taxonomy" id="1330551"/>
    <lineage>
        <taxon>Bacteria</taxon>
        <taxon>Bacillati</taxon>
        <taxon>Bacillota</taxon>
        <taxon>Bacilli</taxon>
        <taxon>Bacillales</taxon>
        <taxon>Paenibacillaceae</taxon>
        <taxon>Paenibacillus</taxon>
    </lineage>
</organism>
<dbReference type="Pfam" id="PF07833">
    <property type="entry name" value="Cu_amine_oxidN1"/>
    <property type="match status" value="1"/>
</dbReference>
<reference evidence="2 3" key="1">
    <citation type="submission" date="2020-04" db="EMBL/GenBank/DDBJ databases">
        <title>Paenibacillus algicola sp. nov., a novel marine bacterium producing alginate lyase.</title>
        <authorList>
            <person name="Huang H."/>
        </authorList>
    </citation>
    <scope>NUCLEOTIDE SEQUENCE [LARGE SCALE GENOMIC DNA]</scope>
    <source>
        <strain evidence="2 3">L7-75</strain>
    </source>
</reference>
<dbReference type="InterPro" id="IPR036582">
    <property type="entry name" value="Mao_N_sf"/>
</dbReference>
<dbReference type="EMBL" id="JABBPN010000003">
    <property type="protein sequence ID" value="NMO95278.1"/>
    <property type="molecule type" value="Genomic_DNA"/>
</dbReference>
<evidence type="ECO:0000313" key="2">
    <source>
        <dbReference type="EMBL" id="NMO95278.1"/>
    </source>
</evidence>
<gene>
    <name evidence="2" type="ORF">HII30_05680</name>
</gene>
<dbReference type="Gene3D" id="3.30.457.10">
    <property type="entry name" value="Copper amine oxidase-like, N-terminal domain"/>
    <property type="match status" value="1"/>
</dbReference>
<keyword evidence="3" id="KW-1185">Reference proteome</keyword>
<dbReference type="AlphaFoldDB" id="A0A848M2Q4"/>
<evidence type="ECO:0000313" key="3">
    <source>
        <dbReference type="Proteomes" id="UP000565468"/>
    </source>
</evidence>
<name>A0A848M2Q4_PAELE</name>
<sequence>MRILGTGILAIAIAAAGPLHQTVHGDISSNTSTNVTVMESSYALEGGKMRVRFDVRNGGSGTEAGFVVLGYDASGKVIEAIGDSAYLMSNEIETFEVDLDAGSLVNKVEVKPAGQAGDRAVLLASGHYEQNGKIEVTAVLQNADSGRNAGVLAVGYDASGKAVEVKSASGYLMSSNVDTFSIQLKAAKQIKSVKVTAVDTPEDAVKLLSTGSRLENGKLIVSGAIQNRNEGGRVGVIIVGSQASGKVLEVNTTSGYLSGKEIGNFEAELTAGKAISGVKVYLTGGSQTPKIIAEGRTRINNKLVVSVGIENGDKSQKITMKSSAYNAQGRLLGSDIDSIYMTAHEATTLRIDYLDSRVASVKLKYFDEAGQEIGAVPIRIKINGQLQSYAQAPVMVNGSVMVPMRPIFESLQASVKWNQQTQTVTSTKGSTKIQLKLGSKQATVNQKSVKLGTAPRSVKGTTMVPLRFVADALGCDVKWDKEQQMVLITTK</sequence>
<comment type="caution">
    <text evidence="2">The sequence shown here is derived from an EMBL/GenBank/DDBJ whole genome shotgun (WGS) entry which is preliminary data.</text>
</comment>